<dbReference type="InterPro" id="IPR027417">
    <property type="entry name" value="P-loop_NTPase"/>
</dbReference>
<dbReference type="NCBIfam" id="NF010552">
    <property type="entry name" value="PRK13946.1"/>
    <property type="match status" value="1"/>
</dbReference>
<dbReference type="UniPathway" id="UPA00053">
    <property type="reaction ID" value="UER00088"/>
</dbReference>
<evidence type="ECO:0000256" key="4">
    <source>
        <dbReference type="ARBA" id="ARBA00022605"/>
    </source>
</evidence>
<evidence type="ECO:0000256" key="11">
    <source>
        <dbReference type="HAMAP-Rule" id="MF_00109"/>
    </source>
</evidence>
<comment type="cofactor">
    <cofactor evidence="11">
        <name>Mg(2+)</name>
        <dbReference type="ChEBI" id="CHEBI:18420"/>
    </cofactor>
    <text evidence="11">Binds 1 Mg(2+) ion per subunit.</text>
</comment>
<feature type="binding site" evidence="11">
    <location>
        <position position="98"/>
    </location>
    <ligand>
        <name>substrate</name>
    </ligand>
</feature>
<keyword evidence="4 11" id="KW-0028">Amino-acid biosynthesis</keyword>
<sequence length="188" mass="20543">MTDATALTPGEIAKIAARIDRPVVLVGLMGVGKSTVGRRLAAMLGTDFVDVDDEIERAADRTVSEIFEAHGEAYFRAGERRVIARLMEEAHGVIATGGGAFVDPETRALILDQAIAVWLDCDIDTLVERTSRRNDRPLLRNGNAREILTDLKDRRGAAYAEAQIHLVTDNGPHSETAQRILEAIDAWL</sequence>
<feature type="binding site" evidence="11">
    <location>
        <position position="155"/>
    </location>
    <ligand>
        <name>substrate</name>
    </ligand>
</feature>
<keyword evidence="6 11" id="KW-0547">Nucleotide-binding</keyword>
<dbReference type="KEGG" id="err:DVR09_08295"/>
<keyword evidence="11" id="KW-0479">Metal-binding</keyword>
<dbReference type="Proteomes" id="UP000254508">
    <property type="component" value="Chromosome"/>
</dbReference>
<reference evidence="13" key="1">
    <citation type="submission" date="2018-07" db="EMBL/GenBank/DDBJ databases">
        <title>Genome sequence of Erythrobacter strain YH-07, an antagonistic bacterium isolated from Yellow Sea.</title>
        <authorList>
            <person name="Tang T."/>
            <person name="Liu Q."/>
            <person name="Sun X."/>
        </authorList>
    </citation>
    <scope>NUCLEOTIDE SEQUENCE [LARGE SCALE GENOMIC DNA]</scope>
    <source>
        <strain evidence="13">YH-07</strain>
    </source>
</reference>
<evidence type="ECO:0000313" key="12">
    <source>
        <dbReference type="EMBL" id="AXK42339.1"/>
    </source>
</evidence>
<dbReference type="GO" id="GO:0004765">
    <property type="term" value="F:shikimate kinase activity"/>
    <property type="evidence" value="ECO:0007669"/>
    <property type="project" value="UniProtKB-UniRule"/>
</dbReference>
<dbReference type="InterPro" id="IPR000623">
    <property type="entry name" value="Shikimate_kinase/TSH1"/>
</dbReference>
<comment type="pathway">
    <text evidence="1 11">Metabolic intermediate biosynthesis; chorismate biosynthesis; chorismate from D-erythrose 4-phosphate and phosphoenolpyruvate: step 5/7.</text>
</comment>
<dbReference type="AlphaFoldDB" id="A0A345YEI7"/>
<comment type="subunit">
    <text evidence="11">Monomer.</text>
</comment>
<comment type="subcellular location">
    <subcellularLocation>
        <location evidence="11">Cytoplasm</location>
    </subcellularLocation>
</comment>
<evidence type="ECO:0000313" key="13">
    <source>
        <dbReference type="Proteomes" id="UP000254508"/>
    </source>
</evidence>
<dbReference type="Gene3D" id="3.40.50.300">
    <property type="entry name" value="P-loop containing nucleotide triphosphate hydrolases"/>
    <property type="match status" value="1"/>
</dbReference>
<evidence type="ECO:0000256" key="7">
    <source>
        <dbReference type="ARBA" id="ARBA00022777"/>
    </source>
</evidence>
<comment type="similarity">
    <text evidence="2 11">Belongs to the shikimate kinase family.</text>
</comment>
<evidence type="ECO:0000256" key="10">
    <source>
        <dbReference type="ARBA" id="ARBA00048567"/>
    </source>
</evidence>
<dbReference type="GO" id="GO:0005829">
    <property type="term" value="C:cytosol"/>
    <property type="evidence" value="ECO:0007669"/>
    <property type="project" value="TreeGrafter"/>
</dbReference>
<dbReference type="CDD" id="cd00464">
    <property type="entry name" value="SK"/>
    <property type="match status" value="1"/>
</dbReference>
<evidence type="ECO:0000256" key="9">
    <source>
        <dbReference type="ARBA" id="ARBA00023141"/>
    </source>
</evidence>
<keyword evidence="8 11" id="KW-0067">ATP-binding</keyword>
<keyword evidence="5 11" id="KW-0808">Transferase</keyword>
<dbReference type="EC" id="2.7.1.71" evidence="3 11"/>
<feature type="binding site" evidence="11">
    <location>
        <position position="136"/>
    </location>
    <ligand>
        <name>ATP</name>
        <dbReference type="ChEBI" id="CHEBI:30616"/>
    </ligand>
</feature>
<dbReference type="GO" id="GO:0000287">
    <property type="term" value="F:magnesium ion binding"/>
    <property type="evidence" value="ECO:0007669"/>
    <property type="project" value="UniProtKB-UniRule"/>
</dbReference>
<proteinExistence type="inferred from homology"/>
<comment type="function">
    <text evidence="11">Catalyzes the specific phosphorylation of the 3-hydroxyl group of shikimic acid using ATP as a cosubstrate.</text>
</comment>
<name>A0A345YEI7_9SPHN</name>
<accession>A0A345YEI7</accession>
<dbReference type="OrthoDB" id="9800332at2"/>
<dbReference type="GO" id="GO:0009423">
    <property type="term" value="P:chorismate biosynthetic process"/>
    <property type="evidence" value="ECO:0007669"/>
    <property type="project" value="UniProtKB-UniRule"/>
</dbReference>
<evidence type="ECO:0000256" key="1">
    <source>
        <dbReference type="ARBA" id="ARBA00004842"/>
    </source>
</evidence>
<feature type="binding site" evidence="11">
    <location>
        <position position="52"/>
    </location>
    <ligand>
        <name>substrate</name>
    </ligand>
</feature>
<evidence type="ECO:0000256" key="6">
    <source>
        <dbReference type="ARBA" id="ARBA00022741"/>
    </source>
</evidence>
<evidence type="ECO:0000256" key="3">
    <source>
        <dbReference type="ARBA" id="ARBA00012154"/>
    </source>
</evidence>
<dbReference type="EMBL" id="CP031357">
    <property type="protein sequence ID" value="AXK42339.1"/>
    <property type="molecule type" value="Genomic_DNA"/>
</dbReference>
<dbReference type="GO" id="GO:0005524">
    <property type="term" value="F:ATP binding"/>
    <property type="evidence" value="ECO:0007669"/>
    <property type="project" value="UniProtKB-UniRule"/>
</dbReference>
<dbReference type="HAMAP" id="MF_00109">
    <property type="entry name" value="Shikimate_kinase"/>
    <property type="match status" value="1"/>
</dbReference>
<evidence type="ECO:0000256" key="8">
    <source>
        <dbReference type="ARBA" id="ARBA00022840"/>
    </source>
</evidence>
<feature type="binding site" evidence="11">
    <location>
        <position position="76"/>
    </location>
    <ligand>
        <name>substrate</name>
    </ligand>
</feature>
<keyword evidence="13" id="KW-1185">Reference proteome</keyword>
<evidence type="ECO:0000256" key="5">
    <source>
        <dbReference type="ARBA" id="ARBA00022679"/>
    </source>
</evidence>
<gene>
    <name evidence="11" type="primary">aroK</name>
    <name evidence="12" type="ORF">DVR09_08295</name>
</gene>
<dbReference type="Pfam" id="PF01202">
    <property type="entry name" value="SKI"/>
    <property type="match status" value="1"/>
</dbReference>
<dbReference type="GO" id="GO:0009073">
    <property type="term" value="P:aromatic amino acid family biosynthetic process"/>
    <property type="evidence" value="ECO:0007669"/>
    <property type="project" value="UniProtKB-KW"/>
</dbReference>
<feature type="binding site" evidence="11">
    <location>
        <begin position="30"/>
        <end position="35"/>
    </location>
    <ligand>
        <name>ATP</name>
        <dbReference type="ChEBI" id="CHEBI:30616"/>
    </ligand>
</feature>
<dbReference type="PANTHER" id="PTHR21087">
    <property type="entry name" value="SHIKIMATE KINASE"/>
    <property type="match status" value="1"/>
</dbReference>
<keyword evidence="11" id="KW-0963">Cytoplasm</keyword>
<feature type="binding site" evidence="11">
    <location>
        <position position="34"/>
    </location>
    <ligand>
        <name>Mg(2+)</name>
        <dbReference type="ChEBI" id="CHEBI:18420"/>
    </ligand>
</feature>
<dbReference type="PRINTS" id="PR01100">
    <property type="entry name" value="SHIKIMTKNASE"/>
</dbReference>
<comment type="caution">
    <text evidence="11">Lacks conserved residue(s) required for the propagation of feature annotation.</text>
</comment>
<evidence type="ECO:0000256" key="2">
    <source>
        <dbReference type="ARBA" id="ARBA00006997"/>
    </source>
</evidence>
<comment type="catalytic activity">
    <reaction evidence="10 11">
        <text>shikimate + ATP = 3-phosphoshikimate + ADP + H(+)</text>
        <dbReference type="Rhea" id="RHEA:13121"/>
        <dbReference type="ChEBI" id="CHEBI:15378"/>
        <dbReference type="ChEBI" id="CHEBI:30616"/>
        <dbReference type="ChEBI" id="CHEBI:36208"/>
        <dbReference type="ChEBI" id="CHEBI:145989"/>
        <dbReference type="ChEBI" id="CHEBI:456216"/>
        <dbReference type="EC" id="2.7.1.71"/>
    </reaction>
</comment>
<dbReference type="RefSeq" id="WP_115416520.1">
    <property type="nucleotide sequence ID" value="NZ_CP031357.1"/>
</dbReference>
<dbReference type="GO" id="GO:0008652">
    <property type="term" value="P:amino acid biosynthetic process"/>
    <property type="evidence" value="ECO:0007669"/>
    <property type="project" value="UniProtKB-KW"/>
</dbReference>
<organism evidence="12 13">
    <name type="scientific">Erythrobacter aureus</name>
    <dbReference type="NCBI Taxonomy" id="2182384"/>
    <lineage>
        <taxon>Bacteria</taxon>
        <taxon>Pseudomonadati</taxon>
        <taxon>Pseudomonadota</taxon>
        <taxon>Alphaproteobacteria</taxon>
        <taxon>Sphingomonadales</taxon>
        <taxon>Erythrobacteraceae</taxon>
        <taxon>Erythrobacter/Porphyrobacter group</taxon>
        <taxon>Erythrobacter</taxon>
    </lineage>
</organism>
<keyword evidence="7 11" id="KW-0418">Kinase</keyword>
<keyword evidence="11" id="KW-0460">Magnesium</keyword>
<dbReference type="PROSITE" id="PS01128">
    <property type="entry name" value="SHIKIMATE_KINASE"/>
    <property type="match status" value="1"/>
</dbReference>
<dbReference type="InterPro" id="IPR023000">
    <property type="entry name" value="Shikimate_kinase_CS"/>
</dbReference>
<dbReference type="PANTHER" id="PTHR21087:SF16">
    <property type="entry name" value="SHIKIMATE KINASE 1, CHLOROPLASTIC"/>
    <property type="match status" value="1"/>
</dbReference>
<protein>
    <recommendedName>
        <fullName evidence="3 11">Shikimate kinase</fullName>
        <shortName evidence="11">SK</shortName>
        <ecNumber evidence="3 11">2.7.1.71</ecNumber>
    </recommendedName>
</protein>
<keyword evidence="9 11" id="KW-0057">Aromatic amino acid biosynthesis</keyword>
<dbReference type="InterPro" id="IPR031322">
    <property type="entry name" value="Shikimate/glucono_kinase"/>
</dbReference>
<dbReference type="SUPFAM" id="SSF52540">
    <property type="entry name" value="P-loop containing nucleoside triphosphate hydrolases"/>
    <property type="match status" value="1"/>
</dbReference>